<dbReference type="InterPro" id="IPR017926">
    <property type="entry name" value="GATASE"/>
</dbReference>
<dbReference type="InterPro" id="IPR044992">
    <property type="entry name" value="ChyE-like"/>
</dbReference>
<comment type="caution">
    <text evidence="2">The sequence shown here is derived from an EMBL/GenBank/DDBJ whole genome shotgun (WGS) entry which is preliminary data.</text>
</comment>
<dbReference type="PROSITE" id="PS51273">
    <property type="entry name" value="GATASE_TYPE_1"/>
    <property type="match status" value="1"/>
</dbReference>
<dbReference type="Pfam" id="PF00117">
    <property type="entry name" value="GATase"/>
    <property type="match status" value="1"/>
</dbReference>
<accession>A0ABT8S2G7</accession>
<dbReference type="EC" id="3.4.-.-" evidence="2"/>
<dbReference type="GO" id="GO:0016787">
    <property type="term" value="F:hydrolase activity"/>
    <property type="evidence" value="ECO:0007669"/>
    <property type="project" value="UniProtKB-KW"/>
</dbReference>
<protein>
    <submittedName>
        <fullName evidence="2">Type 1 glutamine amidotransferase</fullName>
        <ecNumber evidence="2">3.4.-.-</ecNumber>
    </submittedName>
</protein>
<evidence type="ECO:0000313" key="2">
    <source>
        <dbReference type="EMBL" id="MDO1532698.1"/>
    </source>
</evidence>
<dbReference type="Gene3D" id="3.40.50.880">
    <property type="match status" value="1"/>
</dbReference>
<dbReference type="PANTHER" id="PTHR42695">
    <property type="entry name" value="GLUTAMINE AMIDOTRANSFERASE YLR126C-RELATED"/>
    <property type="match status" value="1"/>
</dbReference>
<reference evidence="2" key="1">
    <citation type="submission" date="2023-06" db="EMBL/GenBank/DDBJ databases">
        <authorList>
            <person name="Jiang Y."/>
            <person name="Liu Q."/>
        </authorList>
    </citation>
    <scope>NUCLEOTIDE SEQUENCE</scope>
    <source>
        <strain evidence="2">CGMCC 1.12090</strain>
    </source>
</reference>
<organism evidence="2 3">
    <name type="scientific">Variovorax ginsengisoli</name>
    <dbReference type="NCBI Taxonomy" id="363844"/>
    <lineage>
        <taxon>Bacteria</taxon>
        <taxon>Pseudomonadati</taxon>
        <taxon>Pseudomonadota</taxon>
        <taxon>Betaproteobacteria</taxon>
        <taxon>Burkholderiales</taxon>
        <taxon>Comamonadaceae</taxon>
        <taxon>Variovorax</taxon>
    </lineage>
</organism>
<keyword evidence="2" id="KW-0378">Hydrolase</keyword>
<evidence type="ECO:0000313" key="3">
    <source>
        <dbReference type="Proteomes" id="UP001169027"/>
    </source>
</evidence>
<dbReference type="CDD" id="cd01741">
    <property type="entry name" value="GATase1_1"/>
    <property type="match status" value="1"/>
</dbReference>
<dbReference type="EMBL" id="JAUKVY010000006">
    <property type="protein sequence ID" value="MDO1532698.1"/>
    <property type="molecule type" value="Genomic_DNA"/>
</dbReference>
<keyword evidence="3" id="KW-1185">Reference proteome</keyword>
<dbReference type="SUPFAM" id="SSF52317">
    <property type="entry name" value="Class I glutamine amidotransferase-like"/>
    <property type="match status" value="1"/>
</dbReference>
<dbReference type="Proteomes" id="UP001169027">
    <property type="component" value="Unassembled WGS sequence"/>
</dbReference>
<sequence length="240" mass="25660">MKPIAVFQHTEVGAPGAVLPILGALGREVEMVRIVDGQAVPADASRFSGLVFMGGYMGAHDPLPWIAQELALIRDADARGIPVAGHCLGSQLVALALGGEVHPHDRPEIGWCEITAEASDTARAWWGEEHAGKVLQTFQWHADTFTPPPGAVPLARGACCANQAFVLRDRHLLVQSHLEMTPALVELSMARNGQQLVRQNALANPAASAGGDLLNDLPKRTQEMHALLGRLYARWVVGCG</sequence>
<gene>
    <name evidence="2" type="ORF">Q2T77_10400</name>
</gene>
<dbReference type="PANTHER" id="PTHR42695:SF5">
    <property type="entry name" value="GLUTAMINE AMIDOTRANSFERASE YLR126C-RELATED"/>
    <property type="match status" value="1"/>
</dbReference>
<dbReference type="InterPro" id="IPR029062">
    <property type="entry name" value="Class_I_gatase-like"/>
</dbReference>
<feature type="domain" description="Glutamine amidotransferase" evidence="1">
    <location>
        <begin position="22"/>
        <end position="191"/>
    </location>
</feature>
<name>A0ABT8S2G7_9BURK</name>
<dbReference type="RefSeq" id="WP_301807783.1">
    <property type="nucleotide sequence ID" value="NZ_JAUJZH010000006.1"/>
</dbReference>
<evidence type="ECO:0000259" key="1">
    <source>
        <dbReference type="Pfam" id="PF00117"/>
    </source>
</evidence>
<keyword evidence="2" id="KW-0315">Glutamine amidotransferase</keyword>
<proteinExistence type="predicted"/>